<dbReference type="InterPro" id="IPR003439">
    <property type="entry name" value="ABC_transporter-like_ATP-bd"/>
</dbReference>
<dbReference type="PANTHER" id="PTHR24221">
    <property type="entry name" value="ATP-BINDING CASSETTE SUB-FAMILY B"/>
    <property type="match status" value="1"/>
</dbReference>
<dbReference type="SUPFAM" id="SSF90123">
    <property type="entry name" value="ABC transporter transmembrane region"/>
    <property type="match status" value="1"/>
</dbReference>
<keyword evidence="5" id="KW-0067">ATP-binding</keyword>
<dbReference type="Pfam" id="PF00664">
    <property type="entry name" value="ABC_membrane"/>
    <property type="match status" value="1"/>
</dbReference>
<dbReference type="Gene3D" id="1.20.1560.10">
    <property type="entry name" value="ABC transporter type 1, transmembrane domain"/>
    <property type="match status" value="1"/>
</dbReference>
<dbReference type="SMART" id="SM00382">
    <property type="entry name" value="AAA"/>
    <property type="match status" value="1"/>
</dbReference>
<evidence type="ECO:0000259" key="9">
    <source>
        <dbReference type="PROSITE" id="PS50893"/>
    </source>
</evidence>
<dbReference type="KEGG" id="rcu:8263183"/>
<evidence type="ECO:0000256" key="6">
    <source>
        <dbReference type="ARBA" id="ARBA00022989"/>
    </source>
</evidence>
<evidence type="ECO:0000256" key="8">
    <source>
        <dbReference type="SAM" id="Phobius"/>
    </source>
</evidence>
<evidence type="ECO:0000256" key="1">
    <source>
        <dbReference type="ARBA" id="ARBA00004141"/>
    </source>
</evidence>
<keyword evidence="3 8" id="KW-0812">Transmembrane</keyword>
<organism evidence="11 12">
    <name type="scientific">Ricinus communis</name>
    <name type="common">Castor bean</name>
    <dbReference type="NCBI Taxonomy" id="3988"/>
    <lineage>
        <taxon>Eukaryota</taxon>
        <taxon>Viridiplantae</taxon>
        <taxon>Streptophyta</taxon>
        <taxon>Embryophyta</taxon>
        <taxon>Tracheophyta</taxon>
        <taxon>Spermatophyta</taxon>
        <taxon>Magnoliopsida</taxon>
        <taxon>eudicotyledons</taxon>
        <taxon>Gunneridae</taxon>
        <taxon>Pentapetalae</taxon>
        <taxon>rosids</taxon>
        <taxon>fabids</taxon>
        <taxon>Malpighiales</taxon>
        <taxon>Euphorbiaceae</taxon>
        <taxon>Acalyphoideae</taxon>
        <taxon>Acalypheae</taxon>
        <taxon>Ricinus</taxon>
    </lineage>
</organism>
<evidence type="ECO:0000256" key="5">
    <source>
        <dbReference type="ARBA" id="ARBA00022840"/>
    </source>
</evidence>
<dbReference type="InterPro" id="IPR003593">
    <property type="entry name" value="AAA+_ATPase"/>
</dbReference>
<dbReference type="GO" id="GO:0140359">
    <property type="term" value="F:ABC-type transporter activity"/>
    <property type="evidence" value="ECO:0007669"/>
    <property type="project" value="InterPro"/>
</dbReference>
<dbReference type="AlphaFoldDB" id="B9SWF7"/>
<evidence type="ECO:0000313" key="12">
    <source>
        <dbReference type="Proteomes" id="UP000008311"/>
    </source>
</evidence>
<dbReference type="InterPro" id="IPR039421">
    <property type="entry name" value="Type_1_exporter"/>
</dbReference>
<dbReference type="PROSITE" id="PS00211">
    <property type="entry name" value="ABC_TRANSPORTER_1"/>
    <property type="match status" value="1"/>
</dbReference>
<keyword evidence="4" id="KW-0547">Nucleotide-binding</keyword>
<keyword evidence="6 8" id="KW-1133">Transmembrane helix</keyword>
<dbReference type="Proteomes" id="UP000008311">
    <property type="component" value="Unassembled WGS sequence"/>
</dbReference>
<feature type="domain" description="ABC transporter" evidence="9">
    <location>
        <begin position="411"/>
        <end position="648"/>
    </location>
</feature>
<evidence type="ECO:0000256" key="3">
    <source>
        <dbReference type="ARBA" id="ARBA00022692"/>
    </source>
</evidence>
<dbReference type="SUPFAM" id="SSF52540">
    <property type="entry name" value="P-loop containing nucleoside triphosphate hydrolases"/>
    <property type="match status" value="1"/>
</dbReference>
<dbReference type="PROSITE" id="PS50929">
    <property type="entry name" value="ABC_TM1F"/>
    <property type="match status" value="1"/>
</dbReference>
<dbReference type="CDD" id="cd07346">
    <property type="entry name" value="ABC_6TM_exporters"/>
    <property type="match status" value="1"/>
</dbReference>
<dbReference type="Gene3D" id="3.40.50.300">
    <property type="entry name" value="P-loop containing nucleotide triphosphate hydrolases"/>
    <property type="match status" value="1"/>
</dbReference>
<feature type="transmembrane region" description="Helical" evidence="8">
    <location>
        <begin position="229"/>
        <end position="253"/>
    </location>
</feature>
<dbReference type="FunCoup" id="B9SWF7">
    <property type="interactions" value="1000"/>
</dbReference>
<dbReference type="GO" id="GO:0016887">
    <property type="term" value="F:ATP hydrolysis activity"/>
    <property type="evidence" value="ECO:0007669"/>
    <property type="project" value="InterPro"/>
</dbReference>
<dbReference type="EMBL" id="EQ974198">
    <property type="protein sequence ID" value="EEF32042.1"/>
    <property type="molecule type" value="Genomic_DNA"/>
</dbReference>
<keyword evidence="11" id="KW-0378">Hydrolase</keyword>
<dbReference type="PANTHER" id="PTHR24221:SF630">
    <property type="entry name" value="ABC TRANSPORTER B FAMILY MEMBER 29, CHLOROPLASTIC"/>
    <property type="match status" value="1"/>
</dbReference>
<dbReference type="GO" id="GO:0005524">
    <property type="term" value="F:ATP binding"/>
    <property type="evidence" value="ECO:0007669"/>
    <property type="project" value="UniProtKB-KW"/>
</dbReference>
<dbReference type="FunFam" id="3.40.50.300:FF:001371">
    <property type="entry name" value="ABC transporter ATP-binding protein"/>
    <property type="match status" value="1"/>
</dbReference>
<keyword evidence="7 8" id="KW-0472">Membrane</keyword>
<dbReference type="PROSITE" id="PS50893">
    <property type="entry name" value="ABC_TRANSPORTER_2"/>
    <property type="match status" value="1"/>
</dbReference>
<dbReference type="InterPro" id="IPR027417">
    <property type="entry name" value="P-loop_NTPase"/>
</dbReference>
<dbReference type="Pfam" id="PF00005">
    <property type="entry name" value="ABC_tran"/>
    <property type="match status" value="1"/>
</dbReference>
<dbReference type="InParanoid" id="B9SWF7"/>
<dbReference type="GO" id="GO:0042626">
    <property type="term" value="F:ATPase-coupled transmembrane transporter activity"/>
    <property type="evidence" value="ECO:0000318"/>
    <property type="project" value="GO_Central"/>
</dbReference>
<dbReference type="InterPro" id="IPR017871">
    <property type="entry name" value="ABC_transporter-like_CS"/>
</dbReference>
<gene>
    <name evidence="11" type="ORF">RCOM_0292850</name>
</gene>
<proteinExistence type="predicted"/>
<dbReference type="EC" id="3.6.3.44" evidence="11"/>
<keyword evidence="2" id="KW-0813">Transport</keyword>
<evidence type="ECO:0000313" key="11">
    <source>
        <dbReference type="EMBL" id="EEF32042.1"/>
    </source>
</evidence>
<dbReference type="GO" id="GO:0016020">
    <property type="term" value="C:membrane"/>
    <property type="evidence" value="ECO:0000318"/>
    <property type="project" value="GO_Central"/>
</dbReference>
<keyword evidence="12" id="KW-1185">Reference proteome</keyword>
<evidence type="ECO:0000256" key="2">
    <source>
        <dbReference type="ARBA" id="ARBA00022448"/>
    </source>
</evidence>
<dbReference type="OrthoDB" id="6500128at2759"/>
<evidence type="ECO:0000259" key="10">
    <source>
        <dbReference type="PROSITE" id="PS50929"/>
    </source>
</evidence>
<protein>
    <submittedName>
        <fullName evidence="11">Abc transporter, putative</fullName>
        <ecNumber evidence="11">3.6.3.44</ecNumber>
    </submittedName>
</protein>
<accession>B9SWF7</accession>
<name>B9SWF7_RICCO</name>
<reference evidence="12" key="1">
    <citation type="journal article" date="2010" name="Nat. Biotechnol.">
        <title>Draft genome sequence of the oilseed species Ricinus communis.</title>
        <authorList>
            <person name="Chan A.P."/>
            <person name="Crabtree J."/>
            <person name="Zhao Q."/>
            <person name="Lorenzi H."/>
            <person name="Orvis J."/>
            <person name="Puiu D."/>
            <person name="Melake-Berhan A."/>
            <person name="Jones K.M."/>
            <person name="Redman J."/>
            <person name="Chen G."/>
            <person name="Cahoon E.B."/>
            <person name="Gedil M."/>
            <person name="Stanke M."/>
            <person name="Haas B.J."/>
            <person name="Wortman J.R."/>
            <person name="Fraser-Liggett C.M."/>
            <person name="Ravel J."/>
            <person name="Rabinowicz P.D."/>
        </authorList>
    </citation>
    <scope>NUCLEOTIDE SEQUENCE [LARGE SCALE GENOMIC DNA]</scope>
    <source>
        <strain evidence="12">cv. Hale</strain>
    </source>
</reference>
<comment type="subcellular location">
    <subcellularLocation>
        <location evidence="1">Membrane</location>
        <topology evidence="1">Multi-pass membrane protein</topology>
    </subcellularLocation>
</comment>
<dbReference type="GO" id="GO:0055085">
    <property type="term" value="P:transmembrane transport"/>
    <property type="evidence" value="ECO:0000318"/>
    <property type="project" value="GO_Central"/>
</dbReference>
<dbReference type="InterPro" id="IPR011527">
    <property type="entry name" value="ABC1_TM_dom"/>
</dbReference>
<dbReference type="InterPro" id="IPR036640">
    <property type="entry name" value="ABC1_TM_sf"/>
</dbReference>
<evidence type="ECO:0000256" key="4">
    <source>
        <dbReference type="ARBA" id="ARBA00022741"/>
    </source>
</evidence>
<dbReference type="eggNOG" id="KOG0058">
    <property type="taxonomic scope" value="Eukaryota"/>
</dbReference>
<feature type="transmembrane region" description="Helical" evidence="8">
    <location>
        <begin position="317"/>
        <end position="341"/>
    </location>
</feature>
<sequence>MPLVQFQLKALFPLSKTLPFPSNPKRFSNPILNFPSKTLLKPLNCTKLPSFSTCQYPNQSKLQQKQQKSNSISHTFQSLSTIKPYVLSQQKTILLGWLCSVISVLSLSQIVPRIGQFSANIGKIDALRLRNEGVVLAALFLAKLIATFGQHSLLWKAALNAGYEIRVHVFERVLKRQLAFFEGGSGVSSGDIAYRITAQAADVSDTLYALLNTVLPSALQLSAMASRMLAISPVLSLISAMVIPCMAFAIACLGERLRKISKKAHLSIATLSAYLNEVLPAILFVKANNGELCESARFQRLAHADLTEHFKKKNMKVLIPQIIQIIYFGALFMLCCGSMVVSCGCFDGCSMVSFVTSLVFLVEPIQDVGKAYNEWKQGEPAIERLFDLTMLKSKVIEKTEAVDLDHVIGDVKFCDVSFRYGDNSSLVLNRLNLHIKAGETIALIGPSGGGKTTLVKLLLHLYDPSSGCILVDNQNINNILLESLRKHVGLVSQDTTLFSGTIAENIGYRDLMTEIDMEKVEMAAKTANADEFIRKLPKGYKTNIGPRGSSLSGGQKQRLAIARALYQDSSILILDEATSALDSRSELLVRQALQRLMENHTVIIIAHRLETVLMAKRVFSLENGKLEELSRSNLFSTAHSNSLSATGLVI</sequence>
<dbReference type="FunFam" id="1.20.1560.10:FF:000096">
    <property type="entry name" value="ABC transporter related"/>
    <property type="match status" value="1"/>
</dbReference>
<dbReference type="STRING" id="3988.B9SWF7"/>
<evidence type="ECO:0000256" key="7">
    <source>
        <dbReference type="ARBA" id="ARBA00023136"/>
    </source>
</evidence>
<feature type="domain" description="ABC transmembrane type-1" evidence="10">
    <location>
        <begin position="133"/>
        <end position="377"/>
    </location>
</feature>